<dbReference type="AlphaFoldDB" id="A0A9W4WIN5"/>
<dbReference type="Proteomes" id="UP001153678">
    <property type="component" value="Unassembled WGS sequence"/>
</dbReference>
<organism evidence="2 3">
    <name type="scientific">Funneliformis geosporum</name>
    <dbReference type="NCBI Taxonomy" id="1117311"/>
    <lineage>
        <taxon>Eukaryota</taxon>
        <taxon>Fungi</taxon>
        <taxon>Fungi incertae sedis</taxon>
        <taxon>Mucoromycota</taxon>
        <taxon>Glomeromycotina</taxon>
        <taxon>Glomeromycetes</taxon>
        <taxon>Glomerales</taxon>
        <taxon>Glomeraceae</taxon>
        <taxon>Funneliformis</taxon>
    </lineage>
</organism>
<accession>A0A9W4WIN5</accession>
<gene>
    <name evidence="2" type="ORF">FWILDA_LOCUS1624</name>
</gene>
<keyword evidence="3" id="KW-1185">Reference proteome</keyword>
<comment type="caution">
    <text evidence="2">The sequence shown here is derived from an EMBL/GenBank/DDBJ whole genome shotgun (WGS) entry which is preliminary data.</text>
</comment>
<proteinExistence type="predicted"/>
<dbReference type="EMBL" id="CAMKVN010000163">
    <property type="protein sequence ID" value="CAI2164550.1"/>
    <property type="molecule type" value="Genomic_DNA"/>
</dbReference>
<reference evidence="2" key="1">
    <citation type="submission" date="2022-08" db="EMBL/GenBank/DDBJ databases">
        <authorList>
            <person name="Kallberg Y."/>
            <person name="Tangrot J."/>
            <person name="Rosling A."/>
        </authorList>
    </citation>
    <scope>NUCLEOTIDE SEQUENCE</scope>
    <source>
        <strain evidence="2">Wild A</strain>
    </source>
</reference>
<feature type="compositionally biased region" description="Basic residues" evidence="1">
    <location>
        <begin position="17"/>
        <end position="28"/>
    </location>
</feature>
<sequence length="63" mass="7210">MSEKVVLPNDLDVSGTKSRKSKSPKPIHHIPIQPSINFRSLFRTNPDFDILSLMTIVYGWMIL</sequence>
<evidence type="ECO:0000313" key="3">
    <source>
        <dbReference type="Proteomes" id="UP001153678"/>
    </source>
</evidence>
<evidence type="ECO:0000313" key="2">
    <source>
        <dbReference type="EMBL" id="CAI2164550.1"/>
    </source>
</evidence>
<evidence type="ECO:0000256" key="1">
    <source>
        <dbReference type="SAM" id="MobiDB-lite"/>
    </source>
</evidence>
<feature type="region of interest" description="Disordered" evidence="1">
    <location>
        <begin position="1"/>
        <end position="29"/>
    </location>
</feature>
<name>A0A9W4WIN5_9GLOM</name>
<protein>
    <submittedName>
        <fullName evidence="2">12873_t:CDS:1</fullName>
    </submittedName>
</protein>